<protein>
    <submittedName>
        <fullName evidence="4">Uncharacterized protein</fullName>
    </submittedName>
</protein>
<dbReference type="AlphaFoldDB" id="A0A819GVS3"/>
<evidence type="ECO:0000313" key="4">
    <source>
        <dbReference type="EMBL" id="CAF3885889.1"/>
    </source>
</evidence>
<comment type="caution">
    <text evidence="4">The sequence shown here is derived from an EMBL/GenBank/DDBJ whole genome shotgun (WGS) entry which is preliminary data.</text>
</comment>
<evidence type="ECO:0000313" key="3">
    <source>
        <dbReference type="EMBL" id="CAF3754646.1"/>
    </source>
</evidence>
<evidence type="ECO:0000313" key="5">
    <source>
        <dbReference type="Proteomes" id="UP000663836"/>
    </source>
</evidence>
<feature type="transmembrane region" description="Helical" evidence="1">
    <location>
        <begin position="70"/>
        <end position="93"/>
    </location>
</feature>
<gene>
    <name evidence="3" type="ORF">FNK824_LOCUS12448</name>
    <name evidence="4" type="ORF">JBS370_LOCUS20099</name>
    <name evidence="2" type="ORF">OTI717_LOCUS15642</name>
</gene>
<sequence length="127" mass="15457">MLDFQGLDVIGEQWKRIPKYICNDLIYFKKKYIPIISFYAYSIGDYLLNGFYLFSLPLRYFLPNLTDDEYYLILLNIIIIIFSFIYAYLFYIIHPNMFTGISLIQNTAYLQWFEIQRRRFQENHRAG</sequence>
<evidence type="ECO:0000313" key="2">
    <source>
        <dbReference type="EMBL" id="CAF3752199.1"/>
    </source>
</evidence>
<dbReference type="EMBL" id="CAJOAX010001870">
    <property type="protein sequence ID" value="CAF3752199.1"/>
    <property type="molecule type" value="Genomic_DNA"/>
</dbReference>
<dbReference type="EMBL" id="CAJOBE010001562">
    <property type="protein sequence ID" value="CAF3754646.1"/>
    <property type="molecule type" value="Genomic_DNA"/>
</dbReference>
<name>A0A819GVS3_9BILA</name>
<keyword evidence="1" id="KW-0472">Membrane</keyword>
<proteinExistence type="predicted"/>
<reference evidence="4" key="1">
    <citation type="submission" date="2021-02" db="EMBL/GenBank/DDBJ databases">
        <authorList>
            <person name="Nowell W R."/>
        </authorList>
    </citation>
    <scope>NUCLEOTIDE SEQUENCE</scope>
</reference>
<dbReference type="Proteomes" id="UP000663836">
    <property type="component" value="Unassembled WGS sequence"/>
</dbReference>
<evidence type="ECO:0000256" key="1">
    <source>
        <dbReference type="SAM" id="Phobius"/>
    </source>
</evidence>
<organism evidence="4 5">
    <name type="scientific">Rotaria sordida</name>
    <dbReference type="NCBI Taxonomy" id="392033"/>
    <lineage>
        <taxon>Eukaryota</taxon>
        <taxon>Metazoa</taxon>
        <taxon>Spiralia</taxon>
        <taxon>Gnathifera</taxon>
        <taxon>Rotifera</taxon>
        <taxon>Eurotatoria</taxon>
        <taxon>Bdelloidea</taxon>
        <taxon>Philodinida</taxon>
        <taxon>Philodinidae</taxon>
        <taxon>Rotaria</taxon>
    </lineage>
</organism>
<dbReference type="Proteomes" id="UP000663874">
    <property type="component" value="Unassembled WGS sequence"/>
</dbReference>
<dbReference type="Proteomes" id="UP000663823">
    <property type="component" value="Unassembled WGS sequence"/>
</dbReference>
<feature type="transmembrane region" description="Helical" evidence="1">
    <location>
        <begin position="38"/>
        <end position="58"/>
    </location>
</feature>
<dbReference type="EMBL" id="CAJOBD010002489">
    <property type="protein sequence ID" value="CAF3885889.1"/>
    <property type="molecule type" value="Genomic_DNA"/>
</dbReference>
<accession>A0A819GVS3</accession>
<keyword evidence="1" id="KW-1133">Transmembrane helix</keyword>
<keyword evidence="1" id="KW-0812">Transmembrane</keyword>